<evidence type="ECO:0000256" key="1">
    <source>
        <dbReference type="ARBA" id="ARBA00022490"/>
    </source>
</evidence>
<accession>A0A6F8ZFM7</accession>
<keyword evidence="10" id="KW-1185">Reference proteome</keyword>
<dbReference type="Proteomes" id="UP000503399">
    <property type="component" value="Chromosome"/>
</dbReference>
<dbReference type="InterPro" id="IPR029028">
    <property type="entry name" value="Alpha/beta_knot_MTases"/>
</dbReference>
<dbReference type="FunFam" id="3.40.1280.10:FF:000002">
    <property type="entry name" value="Peptidylprolyl isomerase"/>
    <property type="match status" value="1"/>
</dbReference>
<dbReference type="GO" id="GO:0003723">
    <property type="term" value="F:RNA binding"/>
    <property type="evidence" value="ECO:0007669"/>
    <property type="project" value="InterPro"/>
</dbReference>
<evidence type="ECO:0000256" key="3">
    <source>
        <dbReference type="ARBA" id="ARBA00022679"/>
    </source>
</evidence>
<protein>
    <recommendedName>
        <fullName evidence="6">Putative tRNA (cytidine(34)-2'-O)-methyltransferase</fullName>
        <ecNumber evidence="6">2.1.1.207</ecNumber>
    </recommendedName>
    <alternativeName>
        <fullName evidence="6">tRNA (cytidine/uridine-2'-O-)-methyltransferase</fullName>
    </alternativeName>
</protein>
<dbReference type="AlphaFoldDB" id="A0A6F8ZFM7"/>
<dbReference type="EC" id="2.1.1.207" evidence="6"/>
<evidence type="ECO:0000256" key="2">
    <source>
        <dbReference type="ARBA" id="ARBA00022603"/>
    </source>
</evidence>
<sequence>MHVVLVEPEIPPNTGNVARTCAATGAVLHLVEPLGFSLADRYLKRAGMDYWQQVQWAVHASWEDLAETLALDARRLHLFTGRGGERFDRVRYGPEDVLVFGRESTGLPEAILAAYPQCWRRIPMRPGIRSLNLSNAVAVAVFQAWGQLGYPGGAY</sequence>
<comment type="catalytic activity">
    <reaction evidence="6">
        <text>cytidine(34) in tRNA + S-adenosyl-L-methionine = 2'-O-methylcytidine(34) in tRNA + S-adenosyl-L-homocysteine + H(+)</text>
        <dbReference type="Rhea" id="RHEA:43084"/>
        <dbReference type="Rhea" id="RHEA-COMP:10331"/>
        <dbReference type="Rhea" id="RHEA-COMP:10332"/>
        <dbReference type="ChEBI" id="CHEBI:15378"/>
        <dbReference type="ChEBI" id="CHEBI:57856"/>
        <dbReference type="ChEBI" id="CHEBI:59789"/>
        <dbReference type="ChEBI" id="CHEBI:74495"/>
        <dbReference type="ChEBI" id="CHEBI:82748"/>
        <dbReference type="EC" id="2.1.1.207"/>
    </reaction>
</comment>
<dbReference type="SUPFAM" id="SSF75217">
    <property type="entry name" value="alpha/beta knot"/>
    <property type="match status" value="1"/>
</dbReference>
<feature type="binding site" evidence="6 7">
    <location>
        <position position="101"/>
    </location>
    <ligand>
        <name>S-adenosyl-L-methionine</name>
        <dbReference type="ChEBI" id="CHEBI:59789"/>
    </ligand>
</feature>
<dbReference type="KEGG" id="hfv:R50_0998"/>
<keyword evidence="1 6" id="KW-0963">Cytoplasm</keyword>
<comment type="catalytic activity">
    <reaction evidence="6">
        <text>5-carboxymethylaminomethyluridine(34) in tRNA(Leu) + S-adenosyl-L-methionine = 5-carboxymethylaminomethyl-2'-O-methyluridine(34) in tRNA(Leu) + S-adenosyl-L-homocysteine + H(+)</text>
        <dbReference type="Rhea" id="RHEA:43088"/>
        <dbReference type="Rhea" id="RHEA-COMP:10333"/>
        <dbReference type="Rhea" id="RHEA-COMP:10334"/>
        <dbReference type="ChEBI" id="CHEBI:15378"/>
        <dbReference type="ChEBI" id="CHEBI:57856"/>
        <dbReference type="ChEBI" id="CHEBI:59789"/>
        <dbReference type="ChEBI" id="CHEBI:74508"/>
        <dbReference type="ChEBI" id="CHEBI:74511"/>
        <dbReference type="EC" id="2.1.1.207"/>
    </reaction>
</comment>
<evidence type="ECO:0000256" key="4">
    <source>
        <dbReference type="ARBA" id="ARBA00022691"/>
    </source>
</evidence>
<dbReference type="InterPro" id="IPR001537">
    <property type="entry name" value="SpoU_MeTrfase"/>
</dbReference>
<comment type="similarity">
    <text evidence="6">Belongs to the class IV-like SAM-binding methyltransferase superfamily. RNA methyltransferase TrmH family. TrmL subfamily.</text>
</comment>
<dbReference type="Gene3D" id="3.40.1280.10">
    <property type="match status" value="1"/>
</dbReference>
<dbReference type="GO" id="GO:0008175">
    <property type="term" value="F:tRNA methyltransferase activity"/>
    <property type="evidence" value="ECO:0007669"/>
    <property type="project" value="UniProtKB-UniRule"/>
</dbReference>
<dbReference type="HAMAP" id="MF_01885">
    <property type="entry name" value="tRNA_methyltr_TrmL"/>
    <property type="match status" value="1"/>
</dbReference>
<comment type="subcellular location">
    <subcellularLocation>
        <location evidence="6">Cytoplasm</location>
    </subcellularLocation>
</comment>
<gene>
    <name evidence="9" type="primary">trmL</name>
    <name evidence="9" type="ORF">R50_0998</name>
</gene>
<feature type="binding site" evidence="6 7">
    <location>
        <position position="122"/>
    </location>
    <ligand>
        <name>S-adenosyl-L-methionine</name>
        <dbReference type="ChEBI" id="CHEBI:59789"/>
    </ligand>
</feature>
<dbReference type="PANTHER" id="PTHR42971:SF1">
    <property type="entry name" value="TRNA (CYTIDINE(34)-2'-O)-METHYLTRANSFERASE"/>
    <property type="match status" value="1"/>
</dbReference>
<keyword evidence="2 6" id="KW-0489">Methyltransferase</keyword>
<dbReference type="InterPro" id="IPR016914">
    <property type="entry name" value="TrmL"/>
</dbReference>
<keyword evidence="5 6" id="KW-0819">tRNA processing</keyword>
<feature type="domain" description="tRNA/rRNA methyltransferase SpoU type" evidence="8">
    <location>
        <begin position="1"/>
        <end position="141"/>
    </location>
</feature>
<dbReference type="CDD" id="cd18094">
    <property type="entry name" value="SpoU-like_TrmL"/>
    <property type="match status" value="1"/>
</dbReference>
<evidence type="ECO:0000313" key="10">
    <source>
        <dbReference type="Proteomes" id="UP000503399"/>
    </source>
</evidence>
<evidence type="ECO:0000256" key="7">
    <source>
        <dbReference type="PIRSR" id="PIRSR029256-1"/>
    </source>
</evidence>
<organism evidence="9 10">
    <name type="scientific">Candidatus Hydrogenisulfobacillus filiaventi</name>
    <dbReference type="NCBI Taxonomy" id="2707344"/>
    <lineage>
        <taxon>Bacteria</taxon>
        <taxon>Bacillati</taxon>
        <taxon>Bacillota</taxon>
        <taxon>Clostridia</taxon>
        <taxon>Eubacteriales</taxon>
        <taxon>Clostridiales Family XVII. Incertae Sedis</taxon>
        <taxon>Candidatus Hydrogenisulfobacillus</taxon>
    </lineage>
</organism>
<keyword evidence="4 6" id="KW-0949">S-adenosyl-L-methionine</keyword>
<proteinExistence type="inferred from homology"/>
<feature type="binding site" evidence="6 7">
    <location>
        <position position="130"/>
    </location>
    <ligand>
        <name>S-adenosyl-L-methionine</name>
        <dbReference type="ChEBI" id="CHEBI:59789"/>
    </ligand>
</feature>
<dbReference type="InterPro" id="IPR029026">
    <property type="entry name" value="tRNA_m1G_MTases_N"/>
</dbReference>
<keyword evidence="3 6" id="KW-0808">Transferase</keyword>
<evidence type="ECO:0000259" key="8">
    <source>
        <dbReference type="Pfam" id="PF00588"/>
    </source>
</evidence>
<name>A0A6F8ZFM7_9FIRM</name>
<reference evidence="9 10" key="1">
    <citation type="submission" date="2020-02" db="EMBL/GenBank/DDBJ databases">
        <authorList>
            <person name="Hogendoorn C."/>
        </authorList>
    </citation>
    <scope>NUCLEOTIDE SEQUENCE [LARGE SCALE GENOMIC DNA]</scope>
    <source>
        <strain evidence="9">R501</strain>
    </source>
</reference>
<comment type="caution">
    <text evidence="6">Lacks conserved residue(s) required for the propagation of feature annotation.</text>
</comment>
<evidence type="ECO:0000256" key="6">
    <source>
        <dbReference type="HAMAP-Rule" id="MF_01885"/>
    </source>
</evidence>
<evidence type="ECO:0000256" key="5">
    <source>
        <dbReference type="ARBA" id="ARBA00022694"/>
    </source>
</evidence>
<dbReference type="GO" id="GO:0005737">
    <property type="term" value="C:cytoplasm"/>
    <property type="evidence" value="ECO:0007669"/>
    <property type="project" value="UniProtKB-SubCell"/>
</dbReference>
<comment type="function">
    <text evidence="6">Could methylate the ribose at the nucleotide 34 wobble position in tRNA.</text>
</comment>
<dbReference type="GO" id="GO:0008757">
    <property type="term" value="F:S-adenosylmethionine-dependent methyltransferase activity"/>
    <property type="evidence" value="ECO:0007669"/>
    <property type="project" value="UniProtKB-UniRule"/>
</dbReference>
<dbReference type="PIRSF" id="PIRSF029256">
    <property type="entry name" value="SpoU_TrmH_prd"/>
    <property type="match status" value="1"/>
</dbReference>
<dbReference type="Pfam" id="PF00588">
    <property type="entry name" value="SpoU_methylase"/>
    <property type="match status" value="1"/>
</dbReference>
<dbReference type="EMBL" id="LR778114">
    <property type="protein sequence ID" value="CAB1128504.1"/>
    <property type="molecule type" value="Genomic_DNA"/>
</dbReference>
<dbReference type="GO" id="GO:0002130">
    <property type="term" value="P:wobble position ribose methylation"/>
    <property type="evidence" value="ECO:0007669"/>
    <property type="project" value="TreeGrafter"/>
</dbReference>
<evidence type="ECO:0000313" key="9">
    <source>
        <dbReference type="EMBL" id="CAB1128504.1"/>
    </source>
</evidence>
<dbReference type="PANTHER" id="PTHR42971">
    <property type="entry name" value="TRNA (CYTIDINE(34)-2'-O)-METHYLTRANSFERASE"/>
    <property type="match status" value="1"/>
</dbReference>
<dbReference type="GO" id="GO:0042802">
    <property type="term" value="F:identical protein binding"/>
    <property type="evidence" value="ECO:0007669"/>
    <property type="project" value="UniProtKB-ARBA"/>
</dbReference>